<evidence type="ECO:0000256" key="9">
    <source>
        <dbReference type="PIRSR" id="PIRSR037938-1"/>
    </source>
</evidence>
<feature type="active site" description="Proton acceptor" evidence="9 12">
    <location>
        <position position="189"/>
    </location>
</feature>
<evidence type="ECO:0000256" key="3">
    <source>
        <dbReference type="ARBA" id="ARBA00022723"/>
    </source>
</evidence>
<evidence type="ECO:0000256" key="1">
    <source>
        <dbReference type="ARBA" id="ARBA00006924"/>
    </source>
</evidence>
<feature type="binding site" evidence="11 12">
    <location>
        <position position="200"/>
    </location>
    <ligand>
        <name>Zn(2+)</name>
        <dbReference type="ChEBI" id="CHEBI:29105"/>
    </ligand>
</feature>
<feature type="region of interest" description="Disordered" evidence="13">
    <location>
        <begin position="1"/>
        <end position="31"/>
    </location>
</feature>
<dbReference type="STRING" id="568069.A0A1J1J3J6"/>
<feature type="binding site" evidence="10">
    <location>
        <position position="324"/>
    </location>
    <ligand>
        <name>NAD(+)</name>
        <dbReference type="ChEBI" id="CHEBI:57540"/>
    </ligand>
</feature>
<name>A0A1J1J3J6_9DIPT</name>
<comment type="catalytic activity">
    <reaction evidence="6">
        <text>N(6)-hexadecanoyl-L-lysyl-[protein] + NAD(+) + H2O = 2''-O-hexadecanoyl-ADP-D-ribose + nicotinamide + L-lysyl-[protein]</text>
        <dbReference type="Rhea" id="RHEA:70563"/>
        <dbReference type="Rhea" id="RHEA-COMP:9752"/>
        <dbReference type="Rhea" id="RHEA-COMP:14175"/>
        <dbReference type="ChEBI" id="CHEBI:15377"/>
        <dbReference type="ChEBI" id="CHEBI:17154"/>
        <dbReference type="ChEBI" id="CHEBI:29969"/>
        <dbReference type="ChEBI" id="CHEBI:57540"/>
        <dbReference type="ChEBI" id="CHEBI:138936"/>
        <dbReference type="ChEBI" id="CHEBI:189673"/>
    </reaction>
    <physiologicalReaction direction="left-to-right" evidence="6">
        <dbReference type="Rhea" id="RHEA:70564"/>
    </physiologicalReaction>
</comment>
<evidence type="ECO:0000256" key="6">
    <source>
        <dbReference type="ARBA" id="ARBA00048378"/>
    </source>
</evidence>
<comment type="catalytic activity">
    <reaction evidence="7">
        <text>N(6)-tetradecanoyl-L-lysyl-[protein] + NAD(+) + H2O = 2''-O-tetradecanoyl-ADP-D-ribose + nicotinamide + L-lysyl-[protein]</text>
        <dbReference type="Rhea" id="RHEA:70567"/>
        <dbReference type="Rhea" id="RHEA-COMP:9752"/>
        <dbReference type="Rhea" id="RHEA-COMP:15437"/>
        <dbReference type="ChEBI" id="CHEBI:15377"/>
        <dbReference type="ChEBI" id="CHEBI:17154"/>
        <dbReference type="ChEBI" id="CHEBI:29969"/>
        <dbReference type="ChEBI" id="CHEBI:57540"/>
        <dbReference type="ChEBI" id="CHEBI:141129"/>
        <dbReference type="ChEBI" id="CHEBI:189674"/>
    </reaction>
    <physiologicalReaction direction="left-to-right" evidence="7">
        <dbReference type="Rhea" id="RHEA:70568"/>
    </physiologicalReaction>
</comment>
<dbReference type="Gene3D" id="3.40.50.1220">
    <property type="entry name" value="TPP-binding domain"/>
    <property type="match status" value="1"/>
</dbReference>
<dbReference type="GO" id="GO:0005634">
    <property type="term" value="C:nucleus"/>
    <property type="evidence" value="ECO:0007669"/>
    <property type="project" value="TreeGrafter"/>
</dbReference>
<evidence type="ECO:0000313" key="16">
    <source>
        <dbReference type="Proteomes" id="UP000183832"/>
    </source>
</evidence>
<sequence length="398" mass="44572">MASKEDKNKDASGGSSSNNERPAEKPEPTENIMDRIANFFADKLHLSSTSEDDDTDGRQVLQSVDIPGVVSAFKAGKFKKIVTMVGAGISTSAGIPDFRSPSSGLYHNLQKFNLPYPEAIFELDYFRENPQPFFKLAKELYPGTFKPTPSHYFVKALQDKGLLLRHYTQNIDTLERIAGIDDEKLVEAHGTFYVNHCVDCNEEYSMEWAKKAIFADNVPTCTKCNGIVKPDIVFFGENLPERFYVLPHRDFKQCDLLIIMGTSLTVQPFASLVDYVSDHCVRLLINRDKVGKNSSGFLRSMIFGEGLCFDLPGNRRDVAYEGDCDEGCLHLADQFGFGDELREMVKNEHARIDLESGKCEASVDAEAEKEIGEEEASKEKLLKNDVKNEKSTKTNDKA</sequence>
<dbReference type="GO" id="GO:0140773">
    <property type="term" value="F:NAD-dependent protein demyristoylase activity"/>
    <property type="evidence" value="ECO:0007669"/>
    <property type="project" value="RHEA"/>
</dbReference>
<dbReference type="PANTHER" id="PTHR11085:SF6">
    <property type="entry name" value="NAD-DEPENDENT PROTEIN DEACETYLASE SIRTUIN-2"/>
    <property type="match status" value="1"/>
</dbReference>
<keyword evidence="4 8" id="KW-0862">Zinc</keyword>
<evidence type="ECO:0000256" key="2">
    <source>
        <dbReference type="ARBA" id="ARBA00022679"/>
    </source>
</evidence>
<keyword evidence="3 8" id="KW-0479">Metal-binding</keyword>
<feature type="binding site" evidence="10">
    <location>
        <begin position="87"/>
        <end position="91"/>
    </location>
    <ligand>
        <name>NAD(+)</name>
        <dbReference type="ChEBI" id="CHEBI:57540"/>
    </ligand>
</feature>
<comment type="cofactor">
    <cofactor evidence="11">
        <name>Zn(2+)</name>
        <dbReference type="ChEBI" id="CHEBI:29105"/>
    </cofactor>
    <text evidence="11">Binds 1 zinc ion per subunit.</text>
</comment>
<dbReference type="GO" id="GO:0140774">
    <property type="term" value="F:NAD-dependent protein depalmitoylase activity"/>
    <property type="evidence" value="ECO:0007669"/>
    <property type="project" value="RHEA"/>
</dbReference>
<evidence type="ECO:0000256" key="12">
    <source>
        <dbReference type="PROSITE-ProRule" id="PRU00236"/>
    </source>
</evidence>
<dbReference type="PANTHER" id="PTHR11085">
    <property type="entry name" value="NAD-DEPENDENT PROTEIN DEACYLASE SIRTUIN-5, MITOCHONDRIAL-RELATED"/>
    <property type="match status" value="1"/>
</dbReference>
<feature type="binding site" evidence="10">
    <location>
        <begin position="286"/>
        <end position="288"/>
    </location>
    <ligand>
        <name>NAD(+)</name>
        <dbReference type="ChEBI" id="CHEBI:57540"/>
    </ligand>
</feature>
<evidence type="ECO:0000313" key="15">
    <source>
        <dbReference type="EMBL" id="CRL06372.1"/>
    </source>
</evidence>
<comment type="catalytic activity">
    <reaction evidence="8">
        <text>N(6)-acetyl-L-lysyl-[protein] + NAD(+) + H2O = 2''-O-acetyl-ADP-D-ribose + nicotinamide + L-lysyl-[protein]</text>
        <dbReference type="Rhea" id="RHEA:43636"/>
        <dbReference type="Rhea" id="RHEA-COMP:9752"/>
        <dbReference type="Rhea" id="RHEA-COMP:10731"/>
        <dbReference type="ChEBI" id="CHEBI:15377"/>
        <dbReference type="ChEBI" id="CHEBI:17154"/>
        <dbReference type="ChEBI" id="CHEBI:29969"/>
        <dbReference type="ChEBI" id="CHEBI:57540"/>
        <dbReference type="ChEBI" id="CHEBI:61930"/>
        <dbReference type="ChEBI" id="CHEBI:83767"/>
        <dbReference type="EC" id="2.3.1.286"/>
    </reaction>
</comment>
<evidence type="ECO:0000256" key="8">
    <source>
        <dbReference type="PIRNR" id="PIRNR037938"/>
    </source>
</evidence>
<dbReference type="InterPro" id="IPR029035">
    <property type="entry name" value="DHS-like_NAD/FAD-binding_dom"/>
</dbReference>
<dbReference type="Proteomes" id="UP000183832">
    <property type="component" value="Unassembled WGS sequence"/>
</dbReference>
<feature type="compositionally biased region" description="Basic and acidic residues" evidence="13">
    <location>
        <begin position="366"/>
        <end position="398"/>
    </location>
</feature>
<accession>A0A1J1J3J6</accession>
<evidence type="ECO:0000256" key="5">
    <source>
        <dbReference type="ARBA" id="ARBA00023027"/>
    </source>
</evidence>
<organism evidence="15 16">
    <name type="scientific">Clunio marinus</name>
    <dbReference type="NCBI Taxonomy" id="568069"/>
    <lineage>
        <taxon>Eukaryota</taxon>
        <taxon>Metazoa</taxon>
        <taxon>Ecdysozoa</taxon>
        <taxon>Arthropoda</taxon>
        <taxon>Hexapoda</taxon>
        <taxon>Insecta</taxon>
        <taxon>Pterygota</taxon>
        <taxon>Neoptera</taxon>
        <taxon>Endopterygota</taxon>
        <taxon>Diptera</taxon>
        <taxon>Nematocera</taxon>
        <taxon>Chironomoidea</taxon>
        <taxon>Chironomidae</taxon>
        <taxon>Clunio</taxon>
    </lineage>
</organism>
<evidence type="ECO:0000256" key="13">
    <source>
        <dbReference type="SAM" id="MobiDB-lite"/>
    </source>
</evidence>
<evidence type="ECO:0000256" key="7">
    <source>
        <dbReference type="ARBA" id="ARBA00048905"/>
    </source>
</evidence>
<feature type="compositionally biased region" description="Basic and acidic residues" evidence="13">
    <location>
        <begin position="1"/>
        <end position="10"/>
    </location>
</feature>
<evidence type="ECO:0000256" key="11">
    <source>
        <dbReference type="PIRSR" id="PIRSR037938-3"/>
    </source>
</evidence>
<dbReference type="Gene3D" id="3.30.1600.10">
    <property type="entry name" value="SIR2/SIRT2 'Small Domain"/>
    <property type="match status" value="1"/>
</dbReference>
<dbReference type="InterPro" id="IPR026590">
    <property type="entry name" value="Ssirtuin_cat_dom"/>
</dbReference>
<dbReference type="OrthoDB" id="420264at2759"/>
<keyword evidence="16" id="KW-1185">Reference proteome</keyword>
<proteinExistence type="inferred from homology"/>
<dbReference type="EC" id="2.3.1.286" evidence="8"/>
<dbReference type="GO" id="GO:0008270">
    <property type="term" value="F:zinc ion binding"/>
    <property type="evidence" value="ECO:0007669"/>
    <property type="project" value="UniProtKB-UniRule"/>
</dbReference>
<dbReference type="CDD" id="cd01408">
    <property type="entry name" value="SIRT1"/>
    <property type="match status" value="1"/>
</dbReference>
<dbReference type="EMBL" id="CVRI01000066">
    <property type="protein sequence ID" value="CRL06372.1"/>
    <property type="molecule type" value="Genomic_DNA"/>
</dbReference>
<gene>
    <name evidence="15" type="ORF">CLUMA_CG018884</name>
</gene>
<feature type="domain" description="Deacetylase sirtuin-type" evidence="14">
    <location>
        <begin position="59"/>
        <end position="338"/>
    </location>
</feature>
<protein>
    <recommendedName>
        <fullName evidence="8">NAD-dependent protein deacetylase</fullName>
        <ecNumber evidence="8">2.3.1.286</ecNumber>
    </recommendedName>
</protein>
<feature type="binding site" evidence="10">
    <location>
        <begin position="97"/>
        <end position="99"/>
    </location>
    <ligand>
        <name>NAD(+)</name>
        <dbReference type="ChEBI" id="CHEBI:57540"/>
    </ligand>
</feature>
<dbReference type="InterPro" id="IPR050134">
    <property type="entry name" value="NAD-dep_sirtuin_deacylases"/>
</dbReference>
<dbReference type="PIRSF" id="PIRSF037938">
    <property type="entry name" value="SIR2_euk"/>
    <property type="match status" value="1"/>
</dbReference>
<dbReference type="Pfam" id="PF02146">
    <property type="entry name" value="SIR2"/>
    <property type="match status" value="1"/>
</dbReference>
<feature type="region of interest" description="Disordered" evidence="13">
    <location>
        <begin position="365"/>
        <end position="398"/>
    </location>
</feature>
<dbReference type="GO" id="GO:0017136">
    <property type="term" value="F:histone deacetylase activity, NAD-dependent"/>
    <property type="evidence" value="ECO:0007669"/>
    <property type="project" value="InterPro"/>
</dbReference>
<dbReference type="AlphaFoldDB" id="A0A1J1J3J6"/>
<evidence type="ECO:0000256" key="10">
    <source>
        <dbReference type="PIRSR" id="PIRSR037938-2"/>
    </source>
</evidence>
<dbReference type="PROSITE" id="PS50305">
    <property type="entry name" value="SIRTUIN"/>
    <property type="match status" value="1"/>
</dbReference>
<feature type="binding site" evidence="11 12">
    <location>
        <position position="224"/>
    </location>
    <ligand>
        <name>Zn(2+)</name>
        <dbReference type="ChEBI" id="CHEBI:29105"/>
    </ligand>
</feature>
<keyword evidence="2 8" id="KW-0808">Transferase</keyword>
<feature type="binding site" evidence="11 12">
    <location>
        <position position="221"/>
    </location>
    <ligand>
        <name>Zn(2+)</name>
        <dbReference type="ChEBI" id="CHEBI:29105"/>
    </ligand>
</feature>
<feature type="binding site" evidence="10">
    <location>
        <begin position="169"/>
        <end position="172"/>
    </location>
    <ligand>
        <name>NAD(+)</name>
        <dbReference type="ChEBI" id="CHEBI:57540"/>
    </ligand>
</feature>
<evidence type="ECO:0000259" key="14">
    <source>
        <dbReference type="PROSITE" id="PS50305"/>
    </source>
</evidence>
<dbReference type="GO" id="GO:0070403">
    <property type="term" value="F:NAD+ binding"/>
    <property type="evidence" value="ECO:0007669"/>
    <property type="project" value="UniProtKB-UniRule"/>
</dbReference>
<feature type="binding site" evidence="11 12">
    <location>
        <position position="197"/>
    </location>
    <ligand>
        <name>Zn(2+)</name>
        <dbReference type="ChEBI" id="CHEBI:29105"/>
    </ligand>
</feature>
<dbReference type="SUPFAM" id="SSF52467">
    <property type="entry name" value="DHS-like NAD/FAD-binding domain"/>
    <property type="match status" value="1"/>
</dbReference>
<comment type="similarity">
    <text evidence="1 8">Belongs to the sirtuin family. Class I subfamily.</text>
</comment>
<reference evidence="15 16" key="1">
    <citation type="submission" date="2015-04" db="EMBL/GenBank/DDBJ databases">
        <authorList>
            <person name="Syromyatnikov M.Y."/>
            <person name="Popov V.N."/>
        </authorList>
    </citation>
    <scope>NUCLEOTIDE SEQUENCE [LARGE SCALE GENOMIC DNA]</scope>
</reference>
<keyword evidence="5 8" id="KW-0520">NAD</keyword>
<dbReference type="InterPro" id="IPR003000">
    <property type="entry name" value="Sirtuin"/>
</dbReference>
<dbReference type="InterPro" id="IPR017328">
    <property type="entry name" value="Sirtuin_class_I"/>
</dbReference>
<dbReference type="InterPro" id="IPR026591">
    <property type="entry name" value="Sirtuin_cat_small_dom_sf"/>
</dbReference>
<evidence type="ECO:0000256" key="4">
    <source>
        <dbReference type="ARBA" id="ARBA00022833"/>
    </source>
</evidence>
<feature type="binding site" evidence="10">
    <location>
        <begin position="262"/>
        <end position="263"/>
    </location>
    <ligand>
        <name>NAD(+)</name>
        <dbReference type="ChEBI" id="CHEBI:57540"/>
    </ligand>
</feature>